<sequence>MRNLGADARFETIPWFDDIAQVTDTLATTSATTSDCLVRTGLAALYNAASNLGRITDPRTMAHFSLSRVLAAYYAGQEQEKQASGAKKWVGGRQVLKIEGSLGSVSQSAEKPGKQNEEPKRRGLGRILPREGGTLSTNRLQIASKCCKGLSISGDRVNAGSWPGEALGLISGTSLDNEKGQDVLPSTNTYHPGAIDSDNDEIAIRCPPHTTERKLLTRIDWYILPFVSIMYLLAFLDRVNIANARSFNLEADLHLKKDQYNTALTIFFVPYIFFEIPSNILLKKFSARIWLSGCMFAFGLVSIFQGLTQNYSGLLATRFFLGLFETGMFPGCFYLLSMWYKRGESQKRYSLFFSSTSLAGAFGGLLASAIGKLDGARGYSGWRWIFILEGALTAIVAILFFFIFPVFPEEAKWLTEEERTYVKARLKADQGNNAAERKITPGDVLTVLKDHRVWLGGFMYLGMIVPAYSYAFFAPTIIKTYNYGAIQTQLHSVPPWAASFVFSLVIAVVSDWTRHRAFFAIAPLAIAISAIGVLLSVHKNTTVEYAVLHLFTIGTYGVLPIVVCWFQMNLGGHHRRAIGSAFQVGFGNLGGIVATYIFLENDAPYFTKGYAVCLGFIILSGLASTLYLASIYIENRRRAKTAINVGLSEYEKSEMGDLNPAYRYMY</sequence>
<proteinExistence type="predicted"/>
<protein>
    <submittedName>
        <fullName evidence="1">Uncharacterized protein</fullName>
    </submittedName>
</protein>
<gene>
    <name evidence="1" type="ORF">O1611_g7368</name>
</gene>
<keyword evidence="2" id="KW-1185">Reference proteome</keyword>
<dbReference type="Proteomes" id="UP001153332">
    <property type="component" value="Unassembled WGS sequence"/>
</dbReference>
<dbReference type="EMBL" id="JAPUUL010001938">
    <property type="protein sequence ID" value="KAJ8126270.1"/>
    <property type="molecule type" value="Genomic_DNA"/>
</dbReference>
<comment type="caution">
    <text evidence="1">The sequence shown here is derived from an EMBL/GenBank/DDBJ whole genome shotgun (WGS) entry which is preliminary data.</text>
</comment>
<organism evidence="1 2">
    <name type="scientific">Lasiodiplodia mahajangana</name>
    <dbReference type="NCBI Taxonomy" id="1108764"/>
    <lineage>
        <taxon>Eukaryota</taxon>
        <taxon>Fungi</taxon>
        <taxon>Dikarya</taxon>
        <taxon>Ascomycota</taxon>
        <taxon>Pezizomycotina</taxon>
        <taxon>Dothideomycetes</taxon>
        <taxon>Dothideomycetes incertae sedis</taxon>
        <taxon>Botryosphaeriales</taxon>
        <taxon>Botryosphaeriaceae</taxon>
        <taxon>Lasiodiplodia</taxon>
    </lineage>
</organism>
<evidence type="ECO:0000313" key="1">
    <source>
        <dbReference type="EMBL" id="KAJ8126270.1"/>
    </source>
</evidence>
<name>A0ACC2JFK0_9PEZI</name>
<accession>A0ACC2JFK0</accession>
<evidence type="ECO:0000313" key="2">
    <source>
        <dbReference type="Proteomes" id="UP001153332"/>
    </source>
</evidence>
<reference evidence="1" key="1">
    <citation type="submission" date="2022-12" db="EMBL/GenBank/DDBJ databases">
        <title>Genome Sequence of Lasiodiplodia mahajangana.</title>
        <authorList>
            <person name="Buettner E."/>
        </authorList>
    </citation>
    <scope>NUCLEOTIDE SEQUENCE</scope>
    <source>
        <strain evidence="1">VT137</strain>
    </source>
</reference>